<dbReference type="KEGG" id="mshj:MSHI_28670"/>
<organism evidence="1 2">
    <name type="scientific">Mycobacterium shinjukuense</name>
    <dbReference type="NCBI Taxonomy" id="398694"/>
    <lineage>
        <taxon>Bacteria</taxon>
        <taxon>Bacillati</taxon>
        <taxon>Actinomycetota</taxon>
        <taxon>Actinomycetes</taxon>
        <taxon>Mycobacteriales</taxon>
        <taxon>Mycobacteriaceae</taxon>
        <taxon>Mycobacterium</taxon>
    </lineage>
</organism>
<reference evidence="1 2" key="1">
    <citation type="journal article" date="2019" name="Emerg. Microbes Infect.">
        <title>Comprehensive subspecies identification of 175 nontuberculous mycobacteria species based on 7547 genomic profiles.</title>
        <authorList>
            <person name="Matsumoto Y."/>
            <person name="Kinjo T."/>
            <person name="Motooka D."/>
            <person name="Nabeya D."/>
            <person name="Jung N."/>
            <person name="Uechi K."/>
            <person name="Horii T."/>
            <person name="Iida T."/>
            <person name="Fujita J."/>
            <person name="Nakamura S."/>
        </authorList>
    </citation>
    <scope>NUCLEOTIDE SEQUENCE [LARGE SCALE GENOMIC DNA]</scope>
    <source>
        <strain evidence="1 2">JCM 14233</strain>
    </source>
</reference>
<evidence type="ECO:0000313" key="1">
    <source>
        <dbReference type="EMBL" id="BBX74961.1"/>
    </source>
</evidence>
<proteinExistence type="predicted"/>
<dbReference type="EMBL" id="AP022575">
    <property type="protein sequence ID" value="BBX74961.1"/>
    <property type="molecule type" value="Genomic_DNA"/>
</dbReference>
<dbReference type="InterPro" id="IPR009963">
    <property type="entry name" value="DUF1490"/>
</dbReference>
<dbReference type="Pfam" id="PF07371">
    <property type="entry name" value="DUF1490"/>
    <property type="match status" value="1"/>
</dbReference>
<keyword evidence="2" id="KW-1185">Reference proteome</keyword>
<accession>A0A7I7MRW5</accession>
<evidence type="ECO:0000313" key="2">
    <source>
        <dbReference type="Proteomes" id="UP000467236"/>
    </source>
</evidence>
<dbReference type="Proteomes" id="UP000467236">
    <property type="component" value="Chromosome"/>
</dbReference>
<sequence length="100" mass="10713">MSMVLHRFVARAVPTVVTGLVGAVAYEGLRKTVTKLPLRKATVAVTAWGLRATREAERKAQESAEQARLTVADVMAEARERVGEDVPPLTVADPGHAGDH</sequence>
<evidence type="ECO:0008006" key="3">
    <source>
        <dbReference type="Google" id="ProtNLM"/>
    </source>
</evidence>
<name>A0A7I7MRW5_9MYCO</name>
<gene>
    <name evidence="1" type="ORF">MSHI_28670</name>
</gene>
<dbReference type="AlphaFoldDB" id="A0A7I7MRW5"/>
<protein>
    <recommendedName>
        <fullName evidence="3">DUF1490 family protein</fullName>
    </recommendedName>
</protein>